<evidence type="ECO:0000313" key="11">
    <source>
        <dbReference type="EMBL" id="QCD89302.1"/>
    </source>
</evidence>
<feature type="transmembrane region" description="Helical" evidence="9">
    <location>
        <begin position="630"/>
        <end position="649"/>
    </location>
</feature>
<evidence type="ECO:0000313" key="12">
    <source>
        <dbReference type="Proteomes" id="UP000501690"/>
    </source>
</evidence>
<reference evidence="11 12" key="1">
    <citation type="submission" date="2019-04" db="EMBL/GenBank/DDBJ databases">
        <title>An improved genome assembly and genetic linkage map for asparagus bean, Vigna unguiculata ssp. sesquipedialis.</title>
        <authorList>
            <person name="Xia Q."/>
            <person name="Zhang R."/>
            <person name="Dong Y."/>
        </authorList>
    </citation>
    <scope>NUCLEOTIDE SEQUENCE [LARGE SCALE GENOMIC DNA]</scope>
    <source>
        <tissue evidence="11">Leaf</tissue>
    </source>
</reference>
<evidence type="ECO:0000256" key="2">
    <source>
        <dbReference type="ARBA" id="ARBA00010992"/>
    </source>
</evidence>
<feature type="transmembrane region" description="Helical" evidence="9">
    <location>
        <begin position="1269"/>
        <end position="1290"/>
    </location>
</feature>
<feature type="transmembrane region" description="Helical" evidence="9">
    <location>
        <begin position="136"/>
        <end position="157"/>
    </location>
</feature>
<dbReference type="CDD" id="cd17361">
    <property type="entry name" value="MFS_STP"/>
    <property type="match status" value="3"/>
</dbReference>
<dbReference type="InterPro" id="IPR003663">
    <property type="entry name" value="Sugar/inositol_transpt"/>
</dbReference>
<dbReference type="GO" id="GO:0016020">
    <property type="term" value="C:membrane"/>
    <property type="evidence" value="ECO:0007669"/>
    <property type="project" value="UniProtKB-SubCell"/>
</dbReference>
<dbReference type="SUPFAM" id="SSF103473">
    <property type="entry name" value="MFS general substrate transporter"/>
    <property type="match status" value="3"/>
</dbReference>
<feature type="transmembrane region" description="Helical" evidence="9">
    <location>
        <begin position="451"/>
        <end position="470"/>
    </location>
</feature>
<feature type="transmembrane region" description="Helical" evidence="9">
    <location>
        <begin position="572"/>
        <end position="591"/>
    </location>
</feature>
<dbReference type="GO" id="GO:0015293">
    <property type="term" value="F:symporter activity"/>
    <property type="evidence" value="ECO:0007669"/>
    <property type="project" value="UniProtKB-KW"/>
</dbReference>
<feature type="transmembrane region" description="Helical" evidence="9">
    <location>
        <begin position="1137"/>
        <end position="1159"/>
    </location>
</feature>
<dbReference type="PROSITE" id="PS00217">
    <property type="entry name" value="SUGAR_TRANSPORT_2"/>
    <property type="match status" value="3"/>
</dbReference>
<dbReference type="InterPro" id="IPR005828">
    <property type="entry name" value="MFS_sugar_transport-like"/>
</dbReference>
<dbReference type="InterPro" id="IPR020846">
    <property type="entry name" value="MFS_dom"/>
</dbReference>
<sequence>MAGGFHVEGVRHYEGNVTTFVLITCFVAAMGGLLFGYDLGITGGVTSMEPFLIKFFPGVHKQMKDKSESKNQYCKFDNELLTLFTSSLYLAALVASFFASTTTRKLGRKASMLIGGLFFLVGSLLNGFAMNIEMLIIGRMFLGIGVGFCNQSVPVYLSEVAPAKIRGALNIGFQMMITIGILVANLINYGTSKHENGWRISLGIAVVPAILLCIGSLCVVETPNSLIERGKFEKAKKMLKKIRGTEKIDEEYQDIVDASEMAKNVEHPWKNITRPKYKPQLTFCIFIPAFQQLTGINVIMFYAPVLFQILGFGNDASLMSAVITGVVNVVATLVSIFTVDKFGRRVLLLEGGVQMFICQVIVGTMIGLRFGLNGQGAFSKVEADILLFFICAYVAAFAWSWGPLGWLVPSEICSLEIRPAGQAINVATNMLFTFAIAQVFLTMLCHLKFGLFFFFAGFVVIMTIFIASFLPETKNVPIEEMNILWTSHWFWKKIVPNDIDIKSKNTLVAAFFASTTTRTVSYTHLDVYKRQNQYCKFDNELLTLFTSSLYLAALVASFFASTTTRKLGRKASMLIGGLFFLVGSLLNGFAMNIEMLIIGRMFLGIGVGFCNQSVPVYLSEVAPAKIRGALNIGFQMMITIGILVANLINYGTSKHENGWRISLGIAVVPAILLCIGSLCVVETPNSLIERGKFEKAKKMLKKIRGTEKIDEEYQDIVDASEMAKNVEHPWKNITRPKYKPQLTFCIFIPAFQQLTGINVIMFYAPVLFQILGFGNDASLMSAVITGVVNVVATLVSIFTVDKFGRRVLLLEGGVQMFICQMAGGFHVEGVRHYEGNVTTFVLITCFVAAMGGLLFGYDLGITGGVTSMEPFLIKFFPGVHKQMKDKSESKNQYCKFDNELLTLFTSSLYLAALVASFFASTTTRKLGRKASMLIGGLFFLVGSLLNGFAMNIEMLIIGRMFLGIGVGFCNQSVPVYLSEVAPAKIRGALNIGFQMMITIGILVANLINYGTSKHENGWRISLGIAVVPAILLCIGSLCVVETPNSLIERGKFEKAKKMLKKIRGTEKIDEEYQDIVDASEMAKNVEHPWKNITRPKYKPQLTFCIFIPAFQQLTGINVIMFYAPVLFQILGFGNDASLMSAVITGVVNVVATLVSIFTVDKFGRRVLLLEGGVQMFICQVIVGTMIGLRFGLNGQGAFSKVEADILLFFICAYVAAFAWSWGPLGWLVPSEICSLEIRPAGQAINVATNMLFTFAIAQVFLTMLCHLKFGLFFFFAGFVVIMTIFIASFLPETKNVPIEEMNILWTSHWFWKKIVPNDIDIKSKNNKSVV</sequence>
<evidence type="ECO:0000256" key="7">
    <source>
        <dbReference type="ARBA" id="ARBA00022989"/>
    </source>
</evidence>
<dbReference type="Proteomes" id="UP000501690">
    <property type="component" value="Linkage Group LG4"/>
</dbReference>
<feature type="transmembrane region" description="Helical" evidence="9">
    <location>
        <begin position="597"/>
        <end position="618"/>
    </location>
</feature>
<feature type="transmembrane region" description="Helical" evidence="9">
    <location>
        <begin position="778"/>
        <end position="800"/>
    </location>
</feature>
<keyword evidence="5 9" id="KW-0812">Transmembrane</keyword>
<feature type="transmembrane region" description="Helical" evidence="9">
    <location>
        <begin position="661"/>
        <end position="681"/>
    </location>
</feature>
<feature type="transmembrane region" description="Helical" evidence="9">
    <location>
        <begin position="900"/>
        <end position="919"/>
    </location>
</feature>
<feature type="transmembrane region" description="Helical" evidence="9">
    <location>
        <begin position="837"/>
        <end position="857"/>
    </location>
</feature>
<dbReference type="InterPro" id="IPR036259">
    <property type="entry name" value="MFS_trans_sf"/>
</dbReference>
<dbReference type="PANTHER" id="PTHR23500:SF469">
    <property type="entry name" value="MAJOR FACILITATOR, SUGAR TRANSPORTER, MAJOR FACILITATOR SUPERFAMILY-RELATED"/>
    <property type="match status" value="1"/>
</dbReference>
<dbReference type="InterPro" id="IPR044778">
    <property type="entry name" value="MFS_STP/MST-like_plant"/>
</dbReference>
<evidence type="ECO:0000259" key="10">
    <source>
        <dbReference type="PROSITE" id="PS50850"/>
    </source>
</evidence>
<feature type="domain" description="Major facilitator superfamily (MFS) profile" evidence="10">
    <location>
        <begin position="502"/>
        <end position="818"/>
    </location>
</feature>
<name>A0A4D6LKM8_VIGUN</name>
<feature type="transmembrane region" description="Helical" evidence="9">
    <location>
        <begin position="1101"/>
        <end position="1125"/>
    </location>
</feature>
<protein>
    <submittedName>
        <fullName evidence="11">MFS transporter</fullName>
    </submittedName>
</protein>
<feature type="transmembrane region" description="Helical" evidence="9">
    <location>
        <begin position="541"/>
        <end position="560"/>
    </location>
</feature>
<feature type="transmembrane region" description="Helical" evidence="9">
    <location>
        <begin position="422"/>
        <end position="444"/>
    </location>
</feature>
<accession>A0A4D6LKM8</accession>
<feature type="transmembrane region" description="Helical" evidence="9">
    <location>
        <begin position="111"/>
        <end position="130"/>
    </location>
</feature>
<feature type="transmembrane region" description="Helical" evidence="9">
    <location>
        <begin position="351"/>
        <end position="372"/>
    </location>
</feature>
<dbReference type="PROSITE" id="PS00216">
    <property type="entry name" value="SUGAR_TRANSPORT_1"/>
    <property type="match status" value="2"/>
</dbReference>
<evidence type="ECO:0000256" key="1">
    <source>
        <dbReference type="ARBA" id="ARBA00004141"/>
    </source>
</evidence>
<evidence type="ECO:0000256" key="5">
    <source>
        <dbReference type="ARBA" id="ARBA00022692"/>
    </source>
</evidence>
<evidence type="ECO:0000256" key="9">
    <source>
        <dbReference type="SAM" id="Phobius"/>
    </source>
</evidence>
<dbReference type="FunFam" id="1.20.1250.20:FF:000002">
    <property type="entry name" value="Sugar transport protein 13"/>
    <property type="match status" value="2"/>
</dbReference>
<keyword evidence="8 9" id="KW-0472">Membrane</keyword>
<comment type="subcellular location">
    <subcellularLocation>
        <location evidence="1">Membrane</location>
        <topology evidence="1">Multi-pass membrane protein</topology>
    </subcellularLocation>
</comment>
<feature type="transmembrane region" description="Helical" evidence="9">
    <location>
        <begin position="1166"/>
        <end position="1186"/>
    </location>
</feature>
<feature type="transmembrane region" description="Helical" evidence="9">
    <location>
        <begin position="931"/>
        <end position="950"/>
    </location>
</feature>
<keyword evidence="12" id="KW-1185">Reference proteome</keyword>
<feature type="transmembrane region" description="Helical" evidence="9">
    <location>
        <begin position="384"/>
        <end position="402"/>
    </location>
</feature>
<dbReference type="EMBL" id="CP039348">
    <property type="protein sequence ID" value="QCD89302.1"/>
    <property type="molecule type" value="Genomic_DNA"/>
</dbReference>
<dbReference type="PRINTS" id="PR00171">
    <property type="entry name" value="SUGRTRNSPORT"/>
</dbReference>
<evidence type="ECO:0000256" key="8">
    <source>
        <dbReference type="ARBA" id="ARBA00023136"/>
    </source>
</evidence>
<dbReference type="Pfam" id="PF00083">
    <property type="entry name" value="Sugar_tr"/>
    <property type="match status" value="3"/>
</dbReference>
<feature type="transmembrane region" description="Helical" evidence="9">
    <location>
        <begin position="1206"/>
        <end position="1228"/>
    </location>
</feature>
<dbReference type="Gene3D" id="1.20.1250.20">
    <property type="entry name" value="MFS general substrate transporter like domains"/>
    <property type="match status" value="3"/>
</dbReference>
<keyword evidence="3" id="KW-0813">Transport</keyword>
<keyword evidence="7 9" id="KW-1133">Transmembrane helix</keyword>
<evidence type="ECO:0000256" key="6">
    <source>
        <dbReference type="ARBA" id="ARBA00022847"/>
    </source>
</evidence>
<comment type="similarity">
    <text evidence="2">Belongs to the major facilitator superfamily. Sugar transporter (TC 2.A.1.1) family.</text>
</comment>
<keyword evidence="6" id="KW-0769">Symport</keyword>
<feature type="transmembrane region" description="Helical" evidence="9">
    <location>
        <begin position="956"/>
        <end position="977"/>
    </location>
</feature>
<feature type="transmembrane region" description="Helical" evidence="9">
    <location>
        <begin position="200"/>
        <end position="220"/>
    </location>
</feature>
<feature type="transmembrane region" description="Helical" evidence="9">
    <location>
        <begin position="989"/>
        <end position="1008"/>
    </location>
</feature>
<feature type="transmembrane region" description="Helical" evidence="9">
    <location>
        <begin position="1020"/>
        <end position="1040"/>
    </location>
</feature>
<feature type="transmembrane region" description="Helical" evidence="9">
    <location>
        <begin position="742"/>
        <end position="766"/>
    </location>
</feature>
<dbReference type="PANTHER" id="PTHR23500">
    <property type="entry name" value="SOLUTE CARRIER FAMILY 2, FACILITATED GLUCOSE TRANSPORTER"/>
    <property type="match status" value="1"/>
</dbReference>
<evidence type="ECO:0000256" key="4">
    <source>
        <dbReference type="ARBA" id="ARBA00022597"/>
    </source>
</evidence>
<gene>
    <name evidence="11" type="ORF">DEO72_LG4g246</name>
</gene>
<dbReference type="GO" id="GO:0015145">
    <property type="term" value="F:monosaccharide transmembrane transporter activity"/>
    <property type="evidence" value="ECO:0007669"/>
    <property type="project" value="InterPro"/>
</dbReference>
<organism evidence="11 12">
    <name type="scientific">Vigna unguiculata</name>
    <name type="common">Cowpea</name>
    <dbReference type="NCBI Taxonomy" id="3917"/>
    <lineage>
        <taxon>Eukaryota</taxon>
        <taxon>Viridiplantae</taxon>
        <taxon>Streptophyta</taxon>
        <taxon>Embryophyta</taxon>
        <taxon>Tracheophyta</taxon>
        <taxon>Spermatophyta</taxon>
        <taxon>Magnoliopsida</taxon>
        <taxon>eudicotyledons</taxon>
        <taxon>Gunneridae</taxon>
        <taxon>Pentapetalae</taxon>
        <taxon>rosids</taxon>
        <taxon>fabids</taxon>
        <taxon>Fabales</taxon>
        <taxon>Fabaceae</taxon>
        <taxon>Papilionoideae</taxon>
        <taxon>50 kb inversion clade</taxon>
        <taxon>NPAAA clade</taxon>
        <taxon>indigoferoid/millettioid clade</taxon>
        <taxon>Phaseoleae</taxon>
        <taxon>Vigna</taxon>
    </lineage>
</organism>
<evidence type="ECO:0000256" key="3">
    <source>
        <dbReference type="ARBA" id="ARBA00022448"/>
    </source>
</evidence>
<dbReference type="InterPro" id="IPR005829">
    <property type="entry name" value="Sugar_transporter_CS"/>
</dbReference>
<feature type="domain" description="Major facilitator superfamily (MFS) profile" evidence="10">
    <location>
        <begin position="24"/>
        <end position="474"/>
    </location>
</feature>
<dbReference type="PROSITE" id="PS50850">
    <property type="entry name" value="MFS"/>
    <property type="match status" value="3"/>
</dbReference>
<feature type="transmembrane region" description="Helical" evidence="9">
    <location>
        <begin position="318"/>
        <end position="339"/>
    </location>
</feature>
<feature type="transmembrane region" description="Helical" evidence="9">
    <location>
        <begin position="20"/>
        <end position="37"/>
    </location>
</feature>
<dbReference type="InterPro" id="IPR045262">
    <property type="entry name" value="STP/PLT_plant"/>
</dbReference>
<feature type="domain" description="Major facilitator superfamily (MFS) profile" evidence="10">
    <location>
        <begin position="844"/>
        <end position="1294"/>
    </location>
</feature>
<feature type="transmembrane region" description="Helical" evidence="9">
    <location>
        <begin position="1240"/>
        <end position="1263"/>
    </location>
</feature>
<keyword evidence="4" id="KW-0762">Sugar transport</keyword>
<proteinExistence type="inferred from homology"/>
<dbReference type="NCBIfam" id="TIGR00879">
    <property type="entry name" value="SP"/>
    <property type="match status" value="3"/>
</dbReference>
<feature type="transmembrane region" description="Helical" evidence="9">
    <location>
        <begin position="169"/>
        <end position="188"/>
    </location>
</feature>
<feature type="transmembrane region" description="Helical" evidence="9">
    <location>
        <begin position="80"/>
        <end position="99"/>
    </location>
</feature>